<proteinExistence type="predicted"/>
<dbReference type="EMBL" id="CP031163">
    <property type="protein sequence ID" value="AXH00675.1"/>
    <property type="molecule type" value="Genomic_DNA"/>
</dbReference>
<keyword evidence="2" id="KW-0614">Plasmid</keyword>
<evidence type="ECO:0000313" key="3">
    <source>
        <dbReference type="Proteomes" id="UP000253744"/>
    </source>
</evidence>
<organism evidence="2 3">
    <name type="scientific">Deinococcus wulumuqiensis</name>
    <dbReference type="NCBI Taxonomy" id="980427"/>
    <lineage>
        <taxon>Bacteria</taxon>
        <taxon>Thermotogati</taxon>
        <taxon>Deinococcota</taxon>
        <taxon>Deinococci</taxon>
        <taxon>Deinococcales</taxon>
        <taxon>Deinococcaceae</taxon>
        <taxon>Deinococcus</taxon>
    </lineage>
</organism>
<evidence type="ECO:0000313" key="2">
    <source>
        <dbReference type="EMBL" id="AXH00675.1"/>
    </source>
</evidence>
<dbReference type="RefSeq" id="WP_114673330.1">
    <property type="nucleotide sequence ID" value="NZ_CP031163.1"/>
</dbReference>
<reference evidence="2 3" key="1">
    <citation type="submission" date="2018-07" db="EMBL/GenBank/DDBJ databases">
        <title>Complete Genome and Methylome Analysis of Deinococcus wulumuqiensis NEB 479.</title>
        <authorList>
            <person name="Fomenkov A."/>
            <person name="Luyten Y."/>
            <person name="Vincze T."/>
            <person name="Anton B.P."/>
            <person name="Clark T."/>
            <person name="Roberts R.J."/>
            <person name="Morgan R.D."/>
        </authorList>
    </citation>
    <scope>NUCLEOTIDE SEQUENCE [LARGE SCALE GENOMIC DNA]</scope>
    <source>
        <strain evidence="2 3">NEB 479</strain>
        <plasmid evidence="3">Plasmid pdrdi</plasmid>
    </source>
</reference>
<evidence type="ECO:0000256" key="1">
    <source>
        <dbReference type="SAM" id="MobiDB-lite"/>
    </source>
</evidence>
<gene>
    <name evidence="2" type="ORF">DVJ83_16100</name>
</gene>
<feature type="region of interest" description="Disordered" evidence="1">
    <location>
        <begin position="98"/>
        <end position="145"/>
    </location>
</feature>
<feature type="compositionally biased region" description="Basic and acidic residues" evidence="1">
    <location>
        <begin position="98"/>
        <end position="126"/>
    </location>
</feature>
<dbReference type="Proteomes" id="UP000253744">
    <property type="component" value="Plasmid pDrdI"/>
</dbReference>
<name>A0A345ILV2_9DEIO</name>
<dbReference type="AlphaFoldDB" id="A0A345ILV2"/>
<protein>
    <submittedName>
        <fullName evidence="2">Uncharacterized protein</fullName>
    </submittedName>
</protein>
<accession>A0A345ILV2</accession>
<sequence>MYNENTGKHKKQLPDVLHDLFDRALAREREQGRISGRFTYDDDGAPVFVYTRTDEATKFFQELNTRLRGILKPGADIPFPHSMLSDALLAHLAELDSRPAVPAEEKPKAPKKPKEAKEKPQAEGEKPAQATEAQPTPQDLHEGAA</sequence>
<geneLocation type="plasmid" evidence="3">
    <name>pdrdi</name>
</geneLocation>
<dbReference type="KEGG" id="dwu:DVJ83_16100"/>